<dbReference type="NCBIfam" id="TIGR00633">
    <property type="entry name" value="xth"/>
    <property type="match status" value="1"/>
</dbReference>
<dbReference type="GO" id="GO:0046872">
    <property type="term" value="F:metal ion binding"/>
    <property type="evidence" value="ECO:0007669"/>
    <property type="project" value="UniProtKB-KW"/>
</dbReference>
<name>A0AAN1WJA3_9GAMM</name>
<feature type="binding site" evidence="7">
    <location>
        <position position="154"/>
    </location>
    <ligand>
        <name>Mg(2+)</name>
        <dbReference type="ChEBI" id="CHEBI:18420"/>
        <label>1</label>
    </ligand>
</feature>
<dbReference type="InterPro" id="IPR020848">
    <property type="entry name" value="AP_endonuclease_F1_CS"/>
</dbReference>
<dbReference type="GO" id="GO:0004519">
    <property type="term" value="F:endonuclease activity"/>
    <property type="evidence" value="ECO:0007669"/>
    <property type="project" value="InterPro"/>
</dbReference>
<dbReference type="InterPro" id="IPR004808">
    <property type="entry name" value="AP_endonuc_1"/>
</dbReference>
<keyword evidence="11" id="KW-1185">Reference proteome</keyword>
<dbReference type="Gene3D" id="3.60.10.10">
    <property type="entry name" value="Endonuclease/exonuclease/phosphatase"/>
    <property type="match status" value="1"/>
</dbReference>
<sequence length="273" mass="31748">MKVISFNVNSARMRLHQLQNVIDTHNPDVIGLQETKVTDEDFPLADIQAMGYNAVYIGQKTHYGVALLIKASLAFDNIVKGYITDTPEDQKRFIGARIIFNNNRYVTVLNGYFPQGESQDHPTKYPAKAKFYRDLQDHLRQNHSPDEELIVMGDMNISHQDIDIGIGEDNRKRWLRTKKCSFLPEEREWLDHLLNWGLSDTYRHQKPDDNSFYSWFDYRSKGFEREPKRGLRIDLILATKPLLSKLNNTGIDYPTRAMEKPSDHCPIWAEFSA</sequence>
<dbReference type="PANTHER" id="PTHR43250">
    <property type="entry name" value="EXODEOXYRIBONUCLEASE III"/>
    <property type="match status" value="1"/>
</dbReference>
<dbReference type="Proteomes" id="UP001320119">
    <property type="component" value="Chromosome"/>
</dbReference>
<dbReference type="PANTHER" id="PTHR43250:SF2">
    <property type="entry name" value="EXODEOXYRIBONUCLEASE III"/>
    <property type="match status" value="1"/>
</dbReference>
<gene>
    <name evidence="10" type="ORF">MARGE09_P2763</name>
</gene>
<dbReference type="GO" id="GO:0003677">
    <property type="term" value="F:DNA binding"/>
    <property type="evidence" value="ECO:0007669"/>
    <property type="project" value="InterPro"/>
</dbReference>
<comment type="cofactor">
    <cofactor evidence="1">
        <name>Mn(2+)</name>
        <dbReference type="ChEBI" id="CHEBI:29035"/>
    </cofactor>
</comment>
<feature type="active site" evidence="6">
    <location>
        <position position="112"/>
    </location>
</feature>
<keyword evidence="5 7" id="KW-0460">Magnesium</keyword>
<dbReference type="InterPro" id="IPR037493">
    <property type="entry name" value="ExoIII-like"/>
</dbReference>
<dbReference type="InterPro" id="IPR020847">
    <property type="entry name" value="AP_endonuclease_F1_BS"/>
</dbReference>
<accession>A0AAN1WJA3</accession>
<dbReference type="EMBL" id="AP023086">
    <property type="protein sequence ID" value="BCD98562.1"/>
    <property type="molecule type" value="Genomic_DNA"/>
</dbReference>
<dbReference type="NCBIfam" id="NF008733">
    <property type="entry name" value="PRK11756.1"/>
    <property type="match status" value="1"/>
</dbReference>
<dbReference type="InterPro" id="IPR005135">
    <property type="entry name" value="Endo/exonuclease/phosphatase"/>
</dbReference>
<feature type="site" description="Interaction with DNA substrate" evidence="8">
    <location>
        <position position="264"/>
    </location>
</feature>
<feature type="binding site" evidence="7">
    <location>
        <position position="156"/>
    </location>
    <ligand>
        <name>Mg(2+)</name>
        <dbReference type="ChEBI" id="CHEBI:18420"/>
        <label>1</label>
    </ligand>
</feature>
<dbReference type="NCBIfam" id="TIGR00195">
    <property type="entry name" value="exoDNase_III"/>
    <property type="match status" value="1"/>
</dbReference>
<dbReference type="AlphaFoldDB" id="A0AAN1WJA3"/>
<keyword evidence="4 10" id="KW-0378">Hydrolase</keyword>
<dbReference type="Pfam" id="PF03372">
    <property type="entry name" value="Exo_endo_phos"/>
    <property type="match status" value="1"/>
</dbReference>
<evidence type="ECO:0000256" key="7">
    <source>
        <dbReference type="PIRSR" id="PIRSR604808-2"/>
    </source>
</evidence>
<dbReference type="KEGG" id="marq:MARGE09_P2763"/>
<evidence type="ECO:0000313" key="11">
    <source>
        <dbReference type="Proteomes" id="UP001320119"/>
    </source>
</evidence>
<comment type="similarity">
    <text evidence="2">Belongs to the DNA repair enzymes AP/ExoA family.</text>
</comment>
<dbReference type="RefSeq" id="WP_236983009.1">
    <property type="nucleotide sequence ID" value="NZ_AP023086.1"/>
</dbReference>
<feature type="site" description="Important for catalytic activity" evidence="8">
    <location>
        <position position="234"/>
    </location>
</feature>
<dbReference type="PROSITE" id="PS00727">
    <property type="entry name" value="AP_NUCLEASE_F1_2"/>
    <property type="match status" value="1"/>
</dbReference>
<evidence type="ECO:0000256" key="8">
    <source>
        <dbReference type="PIRSR" id="PIRSR604808-3"/>
    </source>
</evidence>
<dbReference type="GO" id="GO:0008311">
    <property type="term" value="F:double-stranded DNA 3'-5' DNA exonuclease activity"/>
    <property type="evidence" value="ECO:0007669"/>
    <property type="project" value="UniProtKB-EC"/>
</dbReference>
<dbReference type="InterPro" id="IPR036691">
    <property type="entry name" value="Endo/exonu/phosph_ase_sf"/>
</dbReference>
<keyword evidence="3 7" id="KW-0479">Metal-binding</keyword>
<organism evidence="10 11">
    <name type="scientific">Marinagarivorans cellulosilyticus</name>
    <dbReference type="NCBI Taxonomy" id="2721545"/>
    <lineage>
        <taxon>Bacteria</taxon>
        <taxon>Pseudomonadati</taxon>
        <taxon>Pseudomonadota</taxon>
        <taxon>Gammaproteobacteria</taxon>
        <taxon>Cellvibrionales</taxon>
        <taxon>Cellvibrionaceae</taxon>
        <taxon>Marinagarivorans</taxon>
    </lineage>
</organism>
<feature type="binding site" evidence="7">
    <location>
        <position position="7"/>
    </location>
    <ligand>
        <name>Mg(2+)</name>
        <dbReference type="ChEBI" id="CHEBI:18420"/>
        <label>1</label>
    </ligand>
</feature>
<proteinExistence type="inferred from homology"/>
<evidence type="ECO:0000256" key="2">
    <source>
        <dbReference type="ARBA" id="ARBA00007092"/>
    </source>
</evidence>
<evidence type="ECO:0000256" key="6">
    <source>
        <dbReference type="PIRSR" id="PIRSR604808-1"/>
    </source>
</evidence>
<evidence type="ECO:0000259" key="9">
    <source>
        <dbReference type="Pfam" id="PF03372"/>
    </source>
</evidence>
<evidence type="ECO:0000313" key="10">
    <source>
        <dbReference type="EMBL" id="BCD98562.1"/>
    </source>
</evidence>
<keyword evidence="7" id="KW-0464">Manganese</keyword>
<evidence type="ECO:0000256" key="3">
    <source>
        <dbReference type="ARBA" id="ARBA00022723"/>
    </source>
</evidence>
<dbReference type="SUPFAM" id="SSF56219">
    <property type="entry name" value="DNase I-like"/>
    <property type="match status" value="1"/>
</dbReference>
<feature type="binding site" evidence="7">
    <location>
        <position position="263"/>
    </location>
    <ligand>
        <name>Mg(2+)</name>
        <dbReference type="ChEBI" id="CHEBI:18420"/>
        <label>1</label>
    </ligand>
</feature>
<protein>
    <submittedName>
        <fullName evidence="10">Exodeoxyribonuclease III</fullName>
        <ecNumber evidence="10">3.1.11.2</ecNumber>
    </submittedName>
</protein>
<dbReference type="PROSITE" id="PS51435">
    <property type="entry name" value="AP_NUCLEASE_F1_4"/>
    <property type="match status" value="1"/>
</dbReference>
<reference evidence="10 11" key="1">
    <citation type="journal article" date="2022" name="IScience">
        <title>An ultrasensitive nanofiber-based assay for enzymatic hydrolysis and deep-sea microbial degradation of cellulose.</title>
        <authorList>
            <person name="Tsudome M."/>
            <person name="Tachioka M."/>
            <person name="Miyazaki M."/>
            <person name="Uchimura K."/>
            <person name="Tsuda M."/>
            <person name="Takaki Y."/>
            <person name="Deguchi S."/>
        </authorList>
    </citation>
    <scope>NUCLEOTIDE SEQUENCE [LARGE SCALE GENOMIC DNA]</scope>
    <source>
        <strain evidence="10 11">GE09</strain>
    </source>
</reference>
<feature type="active site" description="Proton donor/acceptor" evidence="6">
    <location>
        <position position="154"/>
    </location>
</feature>
<feature type="binding site" evidence="7">
    <location>
        <position position="264"/>
    </location>
    <ligand>
        <name>Mg(2+)</name>
        <dbReference type="ChEBI" id="CHEBI:18420"/>
        <label>1</label>
    </ligand>
</feature>
<dbReference type="CDD" id="cd09086">
    <property type="entry name" value="ExoIII-like_AP-endo"/>
    <property type="match status" value="1"/>
</dbReference>
<dbReference type="GO" id="GO:0006281">
    <property type="term" value="P:DNA repair"/>
    <property type="evidence" value="ECO:0007669"/>
    <property type="project" value="InterPro"/>
</dbReference>
<evidence type="ECO:0000256" key="5">
    <source>
        <dbReference type="ARBA" id="ARBA00022842"/>
    </source>
</evidence>
<evidence type="ECO:0000256" key="4">
    <source>
        <dbReference type="ARBA" id="ARBA00022801"/>
    </source>
</evidence>
<evidence type="ECO:0000256" key="1">
    <source>
        <dbReference type="ARBA" id="ARBA00001936"/>
    </source>
</evidence>
<dbReference type="PROSITE" id="PS00726">
    <property type="entry name" value="AP_NUCLEASE_F1_1"/>
    <property type="match status" value="1"/>
</dbReference>
<dbReference type="EC" id="3.1.11.2" evidence="10"/>
<feature type="site" description="Transition state stabilizer" evidence="8">
    <location>
        <position position="156"/>
    </location>
</feature>
<comment type="cofactor">
    <cofactor evidence="7">
        <name>Mg(2+)</name>
        <dbReference type="ChEBI" id="CHEBI:18420"/>
    </cofactor>
    <cofactor evidence="7">
        <name>Mn(2+)</name>
        <dbReference type="ChEBI" id="CHEBI:29035"/>
    </cofactor>
    <text evidence="7">Probably binds two magnesium or manganese ions per subunit.</text>
</comment>
<feature type="binding site" evidence="7">
    <location>
        <position position="34"/>
    </location>
    <ligand>
        <name>Mg(2+)</name>
        <dbReference type="ChEBI" id="CHEBI:18420"/>
        <label>1</label>
    </ligand>
</feature>
<feature type="domain" description="Endonuclease/exonuclease/phosphatase" evidence="9">
    <location>
        <begin position="4"/>
        <end position="264"/>
    </location>
</feature>
<feature type="active site" description="Proton acceptor" evidence="6">
    <location>
        <position position="264"/>
    </location>
</feature>